<accession>A0A1G7GNN5</accession>
<feature type="signal peptide" evidence="2">
    <location>
        <begin position="1"/>
        <end position="22"/>
    </location>
</feature>
<evidence type="ECO:0000256" key="1">
    <source>
        <dbReference type="SAM" id="MobiDB-lite"/>
    </source>
</evidence>
<evidence type="ECO:0000313" key="5">
    <source>
        <dbReference type="Proteomes" id="UP000323502"/>
    </source>
</evidence>
<dbReference type="InterPro" id="IPR009560">
    <property type="entry name" value="DUF1176"/>
</dbReference>
<proteinExistence type="predicted"/>
<evidence type="ECO:0000256" key="2">
    <source>
        <dbReference type="SAM" id="SignalP"/>
    </source>
</evidence>
<dbReference type="Pfam" id="PF06674">
    <property type="entry name" value="DUF1176"/>
    <property type="match status" value="1"/>
</dbReference>
<organism evidence="4 5">
    <name type="scientific">Sphingomonas carotinifaciens</name>
    <dbReference type="NCBI Taxonomy" id="1166323"/>
    <lineage>
        <taxon>Bacteria</taxon>
        <taxon>Pseudomonadati</taxon>
        <taxon>Pseudomonadota</taxon>
        <taxon>Alphaproteobacteria</taxon>
        <taxon>Sphingomonadales</taxon>
        <taxon>Sphingomonadaceae</taxon>
        <taxon>Sphingomonas</taxon>
    </lineage>
</organism>
<protein>
    <submittedName>
        <fullName evidence="3">DUF1176 domain-containing protein</fullName>
    </submittedName>
</protein>
<dbReference type="OrthoDB" id="330924at2"/>
<keyword evidence="2" id="KW-0732">Signal</keyword>
<sequence>MHPVPPALAFALVLAACNQAPPAEPSPDPTATPATAPTPAAATAPAADSGVTPKLADIRVFRDWAIACDNGGLCEAASLAAGKNGVLGTGLIVRREGGPDGAVTVLLRKADGQVDTAAVQVDGKVVAQGRPDGKARLLLTGDTARRLVDAMIAGRVASIRVGEPVALSLSGLSAAMRYADDRQGRVGTVTALVAKGDRSADTVPAAPAPPVVRAANLAGAPAETPTAAAIANTRRQLECPADDFGPVSQDGYRLDARTTLVLLSCGSGAYNFMTKPLLLRDGKLAPAPFDIAMDFGEPKPAGTPATLVNADWSADTGRLTSWAKGRGLGDCGSLQRFAWDGTRFRLVEAKSMTECRGAIDLVSIWRADVTR</sequence>
<name>A0A1G7GNN5_9SPHN</name>
<dbReference type="RefSeq" id="WP_149681336.1">
    <property type="nucleotide sequence ID" value="NZ_FNBI01000001.1"/>
</dbReference>
<evidence type="ECO:0000313" key="6">
    <source>
        <dbReference type="Proteomes" id="UP000436801"/>
    </source>
</evidence>
<feature type="compositionally biased region" description="Low complexity" evidence="1">
    <location>
        <begin position="31"/>
        <end position="47"/>
    </location>
</feature>
<dbReference type="Proteomes" id="UP000436801">
    <property type="component" value="Unassembled WGS sequence"/>
</dbReference>
<dbReference type="EMBL" id="WSUT01000005">
    <property type="protein sequence ID" value="MWC42954.1"/>
    <property type="molecule type" value="Genomic_DNA"/>
</dbReference>
<feature type="region of interest" description="Disordered" evidence="1">
    <location>
        <begin position="21"/>
        <end position="48"/>
    </location>
</feature>
<dbReference type="Proteomes" id="UP000323502">
    <property type="component" value="Unassembled WGS sequence"/>
</dbReference>
<feature type="chain" id="PRO_5036019099" evidence="2">
    <location>
        <begin position="23"/>
        <end position="371"/>
    </location>
</feature>
<reference evidence="3 6" key="2">
    <citation type="submission" date="2019-12" db="EMBL/GenBank/DDBJ databases">
        <authorList>
            <person name="Zheng J."/>
        </authorList>
    </citation>
    <scope>NUCLEOTIDE SEQUENCE [LARGE SCALE GENOMIC DNA]</scope>
    <source>
        <strain evidence="3 6">DSM 27347</strain>
    </source>
</reference>
<keyword evidence="5" id="KW-1185">Reference proteome</keyword>
<reference evidence="4 5" key="1">
    <citation type="submission" date="2016-10" db="EMBL/GenBank/DDBJ databases">
        <authorList>
            <person name="Varghese N."/>
            <person name="Submissions S."/>
        </authorList>
    </citation>
    <scope>NUCLEOTIDE SEQUENCE [LARGE SCALE GENOMIC DNA]</scope>
    <source>
        <strain evidence="4 5">S7-754</strain>
    </source>
</reference>
<evidence type="ECO:0000313" key="4">
    <source>
        <dbReference type="EMBL" id="SDE89673.1"/>
    </source>
</evidence>
<evidence type="ECO:0000313" key="3">
    <source>
        <dbReference type="EMBL" id="MWC42954.1"/>
    </source>
</evidence>
<gene>
    <name evidence="3" type="ORF">GQR91_04670</name>
    <name evidence="4" type="ORF">SAMN05216557_101962</name>
</gene>
<dbReference type="EMBL" id="FNBI01000001">
    <property type="protein sequence ID" value="SDE89673.1"/>
    <property type="molecule type" value="Genomic_DNA"/>
</dbReference>
<dbReference type="AlphaFoldDB" id="A0A1G7GNN5"/>